<name>A0A4S4ALN5_9RHOO</name>
<reference evidence="10 11" key="1">
    <citation type="submission" date="2019-04" db="EMBL/GenBank/DDBJ databases">
        <title>Azoarcus rhizosphaerae sp. nov. isolated from rhizosphere of Ficus religiosa.</title>
        <authorList>
            <person name="Lin S.-Y."/>
            <person name="Hameed A."/>
            <person name="Hsu Y.-H."/>
            <person name="Young C.-C."/>
        </authorList>
    </citation>
    <scope>NUCLEOTIDE SEQUENCE [LARGE SCALE GENOMIC DNA]</scope>
    <source>
        <strain evidence="10 11">CC-YHH848</strain>
    </source>
</reference>
<evidence type="ECO:0000256" key="8">
    <source>
        <dbReference type="SAM" id="SignalP"/>
    </source>
</evidence>
<evidence type="ECO:0000256" key="7">
    <source>
        <dbReference type="PIRNR" id="PIRNR002756"/>
    </source>
</evidence>
<keyword evidence="6 7" id="KW-0592">Phosphate transport</keyword>
<dbReference type="GO" id="GO:0043190">
    <property type="term" value="C:ATP-binding cassette (ABC) transporter complex"/>
    <property type="evidence" value="ECO:0007669"/>
    <property type="project" value="InterPro"/>
</dbReference>
<evidence type="ECO:0000256" key="1">
    <source>
        <dbReference type="ARBA" id="ARBA00002841"/>
    </source>
</evidence>
<keyword evidence="5 7" id="KW-0813">Transport</keyword>
<dbReference type="PIRSF" id="PIRSF002756">
    <property type="entry name" value="PstS"/>
    <property type="match status" value="1"/>
</dbReference>
<gene>
    <name evidence="10" type="ORF">E6O51_13330</name>
</gene>
<proteinExistence type="inferred from homology"/>
<keyword evidence="11" id="KW-1185">Reference proteome</keyword>
<keyword evidence="8" id="KW-0732">Signal</keyword>
<dbReference type="PANTHER" id="PTHR42996">
    <property type="entry name" value="PHOSPHATE-BINDING PROTEIN PSTS"/>
    <property type="match status" value="1"/>
</dbReference>
<dbReference type="InterPro" id="IPR005673">
    <property type="entry name" value="ABC_phos-bd_PstS"/>
</dbReference>
<feature type="domain" description="PBP" evidence="9">
    <location>
        <begin position="37"/>
        <end position="294"/>
    </location>
</feature>
<dbReference type="InterPro" id="IPR050962">
    <property type="entry name" value="Phosphate-bind_PstS"/>
</dbReference>
<dbReference type="PANTHER" id="PTHR42996:SF1">
    <property type="entry name" value="PHOSPHATE-BINDING PROTEIN PSTS"/>
    <property type="match status" value="1"/>
</dbReference>
<evidence type="ECO:0000256" key="2">
    <source>
        <dbReference type="ARBA" id="ARBA00008725"/>
    </source>
</evidence>
<evidence type="ECO:0000256" key="5">
    <source>
        <dbReference type="ARBA" id="ARBA00022448"/>
    </source>
</evidence>
<dbReference type="Gene3D" id="3.40.190.10">
    <property type="entry name" value="Periplasmic binding protein-like II"/>
    <property type="match status" value="2"/>
</dbReference>
<dbReference type="GO" id="GO:0042301">
    <property type="term" value="F:phosphate ion binding"/>
    <property type="evidence" value="ECO:0007669"/>
    <property type="project" value="InterPro"/>
</dbReference>
<accession>A0A4S4ALN5</accession>
<comment type="subunit">
    <text evidence="3 7">The complex is composed of two ATP-binding proteins (PstB), two transmembrane proteins (PstC and PstA) and a solute-binding protein (PstS).</text>
</comment>
<dbReference type="SUPFAM" id="SSF53850">
    <property type="entry name" value="Periplasmic binding protein-like II"/>
    <property type="match status" value="1"/>
</dbReference>
<evidence type="ECO:0000313" key="10">
    <source>
        <dbReference type="EMBL" id="THF60458.1"/>
    </source>
</evidence>
<sequence length="399" mass="42091">MQRSNPMKTFKFKALSAVVAAGMMAMAGAASAQEQFVVGGGATLPQHLYNDTFTLTDINGLPGFEAYIGVGSGAGKRAFFNNDATEFGLASGITVDYAGSDSLVSSTEAANYKLNDEPDFGPLIQIPSVLTSVTVPYNVPGVLDLNLTSEQLAAIFSGAVTNWEDVGGPDLDITVVYRQDGSGTTEIFTRHLAARSSAFTADNVFWEALGHADESDLDTRPGNYLPSNDLGTEGSAGVPQVVYSIPGAIGYVSPDYTDEDDNTKVARINGLLPTQVNVQAAIETVPVPTADEDRQNPLAWGISNPNPSAGYSIVASTNLILSQCYESEDDTASIRDALTKLYNGTWNSKIVQHGFIPLPPVWANAITATFLNHADPLELSVGNPAECPAGFGRPIGDVD</sequence>
<dbReference type="OrthoDB" id="9801510at2"/>
<organism evidence="10 11">
    <name type="scientific">Pseudothauera rhizosphaerae</name>
    <dbReference type="NCBI Taxonomy" id="2565932"/>
    <lineage>
        <taxon>Bacteria</taxon>
        <taxon>Pseudomonadati</taxon>
        <taxon>Pseudomonadota</taxon>
        <taxon>Betaproteobacteria</taxon>
        <taxon>Rhodocyclales</taxon>
        <taxon>Zoogloeaceae</taxon>
        <taxon>Pseudothauera</taxon>
    </lineage>
</organism>
<protein>
    <recommendedName>
        <fullName evidence="4 7">Phosphate-binding protein PstS</fullName>
    </recommendedName>
</protein>
<evidence type="ECO:0000259" key="9">
    <source>
        <dbReference type="Pfam" id="PF12849"/>
    </source>
</evidence>
<dbReference type="AlphaFoldDB" id="A0A4S4ALN5"/>
<dbReference type="InterPro" id="IPR024370">
    <property type="entry name" value="PBP_domain"/>
</dbReference>
<dbReference type="Pfam" id="PF12849">
    <property type="entry name" value="PBP_like_2"/>
    <property type="match status" value="1"/>
</dbReference>
<comment type="similarity">
    <text evidence="2 7">Belongs to the PstS family.</text>
</comment>
<feature type="signal peptide" evidence="8">
    <location>
        <begin position="1"/>
        <end position="32"/>
    </location>
</feature>
<comment type="caution">
    <text evidence="10">The sequence shown here is derived from an EMBL/GenBank/DDBJ whole genome shotgun (WGS) entry which is preliminary data.</text>
</comment>
<dbReference type="EMBL" id="SSOD01000010">
    <property type="protein sequence ID" value="THF60458.1"/>
    <property type="molecule type" value="Genomic_DNA"/>
</dbReference>
<evidence type="ECO:0000313" key="11">
    <source>
        <dbReference type="Proteomes" id="UP000307956"/>
    </source>
</evidence>
<comment type="function">
    <text evidence="1 7">Part of the ABC transporter complex PstSACB involved in phosphate import.</text>
</comment>
<feature type="chain" id="PRO_5020445569" description="Phosphate-binding protein PstS" evidence="8">
    <location>
        <begin position="33"/>
        <end position="399"/>
    </location>
</feature>
<evidence type="ECO:0000256" key="6">
    <source>
        <dbReference type="ARBA" id="ARBA00022592"/>
    </source>
</evidence>
<dbReference type="Proteomes" id="UP000307956">
    <property type="component" value="Unassembled WGS sequence"/>
</dbReference>
<dbReference type="GO" id="GO:0035435">
    <property type="term" value="P:phosphate ion transmembrane transport"/>
    <property type="evidence" value="ECO:0007669"/>
    <property type="project" value="InterPro"/>
</dbReference>
<evidence type="ECO:0000256" key="4">
    <source>
        <dbReference type="ARBA" id="ARBA00021889"/>
    </source>
</evidence>
<evidence type="ECO:0000256" key="3">
    <source>
        <dbReference type="ARBA" id="ARBA00011529"/>
    </source>
</evidence>